<evidence type="ECO:0000259" key="3">
    <source>
        <dbReference type="PROSITE" id="PS51677"/>
    </source>
</evidence>
<dbReference type="GO" id="GO:0046872">
    <property type="term" value="F:metal ion binding"/>
    <property type="evidence" value="ECO:0007669"/>
    <property type="project" value="UniProtKB-KW"/>
</dbReference>
<evidence type="ECO:0000313" key="5">
    <source>
        <dbReference type="Proteomes" id="UP000199062"/>
    </source>
</evidence>
<dbReference type="InterPro" id="IPR050248">
    <property type="entry name" value="Polysacc_deacetylase_ArnD"/>
</dbReference>
<organism evidence="4 5">
    <name type="scientific">Halomicrobium zhouii</name>
    <dbReference type="NCBI Taxonomy" id="767519"/>
    <lineage>
        <taxon>Archaea</taxon>
        <taxon>Methanobacteriati</taxon>
        <taxon>Methanobacteriota</taxon>
        <taxon>Stenosarchaea group</taxon>
        <taxon>Halobacteria</taxon>
        <taxon>Halobacteriales</taxon>
        <taxon>Haloarculaceae</taxon>
        <taxon>Halomicrobium</taxon>
    </lineage>
</organism>
<evidence type="ECO:0000313" key="4">
    <source>
        <dbReference type="EMBL" id="SFS03254.1"/>
    </source>
</evidence>
<protein>
    <submittedName>
        <fullName evidence="4">Polysaccharide deacetylase</fullName>
    </submittedName>
</protein>
<dbReference type="SUPFAM" id="SSF88713">
    <property type="entry name" value="Glycoside hydrolase/deacetylase"/>
    <property type="match status" value="1"/>
</dbReference>
<dbReference type="Pfam" id="PF01522">
    <property type="entry name" value="Polysacc_deac_1"/>
    <property type="match status" value="1"/>
</dbReference>
<dbReference type="GO" id="GO:0016810">
    <property type="term" value="F:hydrolase activity, acting on carbon-nitrogen (but not peptide) bonds"/>
    <property type="evidence" value="ECO:0007669"/>
    <property type="project" value="InterPro"/>
</dbReference>
<evidence type="ECO:0000256" key="2">
    <source>
        <dbReference type="ARBA" id="ARBA00022801"/>
    </source>
</evidence>
<dbReference type="AlphaFoldDB" id="A0A1I6LIH5"/>
<name>A0A1I6LIH5_9EURY</name>
<keyword evidence="2" id="KW-0378">Hydrolase</keyword>
<evidence type="ECO:0000256" key="1">
    <source>
        <dbReference type="ARBA" id="ARBA00022723"/>
    </source>
</evidence>
<feature type="domain" description="NodB homology" evidence="3">
    <location>
        <begin position="2"/>
        <end position="211"/>
    </location>
</feature>
<dbReference type="GO" id="GO:0005975">
    <property type="term" value="P:carbohydrate metabolic process"/>
    <property type="evidence" value="ECO:0007669"/>
    <property type="project" value="InterPro"/>
</dbReference>
<dbReference type="EMBL" id="FOZK01000002">
    <property type="protein sequence ID" value="SFS03254.1"/>
    <property type="molecule type" value="Genomic_DNA"/>
</dbReference>
<dbReference type="RefSeq" id="WP_089817067.1">
    <property type="nucleotide sequence ID" value="NZ_FOZK01000002.1"/>
</dbReference>
<dbReference type="InterPro" id="IPR002509">
    <property type="entry name" value="NODB_dom"/>
</dbReference>
<dbReference type="PROSITE" id="PS51677">
    <property type="entry name" value="NODB"/>
    <property type="match status" value="1"/>
</dbReference>
<dbReference type="PANTHER" id="PTHR10587">
    <property type="entry name" value="GLYCOSYL TRANSFERASE-RELATED"/>
    <property type="match status" value="1"/>
</dbReference>
<dbReference type="GO" id="GO:0016020">
    <property type="term" value="C:membrane"/>
    <property type="evidence" value="ECO:0007669"/>
    <property type="project" value="TreeGrafter"/>
</dbReference>
<gene>
    <name evidence="4" type="ORF">SAMN05216559_2759</name>
</gene>
<reference evidence="4 5" key="1">
    <citation type="submission" date="2016-10" db="EMBL/GenBank/DDBJ databases">
        <authorList>
            <person name="de Groot N.N."/>
        </authorList>
    </citation>
    <scope>NUCLEOTIDE SEQUENCE [LARGE SCALE GENOMIC DNA]</scope>
    <source>
        <strain evidence="4 5">CGMCC 1.10457</strain>
    </source>
</reference>
<dbReference type="Gene3D" id="3.20.20.370">
    <property type="entry name" value="Glycoside hydrolase/deacetylase"/>
    <property type="match status" value="1"/>
</dbReference>
<keyword evidence="5" id="KW-1185">Reference proteome</keyword>
<dbReference type="STRING" id="767519.SAMN05216559_2759"/>
<dbReference type="OrthoDB" id="198254at2157"/>
<proteinExistence type="predicted"/>
<dbReference type="Proteomes" id="UP000199062">
    <property type="component" value="Unassembled WGS sequence"/>
</dbReference>
<dbReference type="PANTHER" id="PTHR10587:SF133">
    <property type="entry name" value="CHITIN DEACETYLASE 1-RELATED"/>
    <property type="match status" value="1"/>
</dbReference>
<dbReference type="CDD" id="cd10917">
    <property type="entry name" value="CE4_NodB_like_6s_7s"/>
    <property type="match status" value="1"/>
</dbReference>
<dbReference type="InterPro" id="IPR011330">
    <property type="entry name" value="Glyco_hydro/deAcase_b/a-brl"/>
</dbReference>
<accession>A0A1I6LIH5</accession>
<keyword evidence="1" id="KW-0479">Metal-binding</keyword>
<sequence length="218" mass="24818">MTTSYLTVDDAPTETLPEKLAILEDHDVPALFFCEGRRLAEYPDHARQAVEAGYHIGNHAYSHQHASELSVDDVREEVAKTEALVEDVYADAGVTRPARLFRFPYGDKGGERADRFQEVLEAEEFTPPDPSRIEYDWDDENRDGDRDWYWTVSVEDWEADSRAELRDHVAAVDDRFDQPGDDVVLFHDGGNTPALFEAFLELLAERDVEFGDPLDLVN</sequence>